<gene>
    <name evidence="1" type="ORF">BO95DRAFT_469189</name>
</gene>
<evidence type="ECO:0000313" key="2">
    <source>
        <dbReference type="Proteomes" id="UP000249057"/>
    </source>
</evidence>
<organism evidence="1 2">
    <name type="scientific">Aspergillus brunneoviolaceus CBS 621.78</name>
    <dbReference type="NCBI Taxonomy" id="1450534"/>
    <lineage>
        <taxon>Eukaryota</taxon>
        <taxon>Fungi</taxon>
        <taxon>Dikarya</taxon>
        <taxon>Ascomycota</taxon>
        <taxon>Pezizomycotina</taxon>
        <taxon>Eurotiomycetes</taxon>
        <taxon>Eurotiomycetidae</taxon>
        <taxon>Eurotiales</taxon>
        <taxon>Aspergillaceae</taxon>
        <taxon>Aspergillus</taxon>
        <taxon>Aspergillus subgen. Circumdati</taxon>
    </lineage>
</organism>
<protein>
    <submittedName>
        <fullName evidence="1">Uncharacterized protein</fullName>
    </submittedName>
</protein>
<proteinExistence type="predicted"/>
<dbReference type="EMBL" id="KZ825423">
    <property type="protein sequence ID" value="RAH39991.1"/>
    <property type="molecule type" value="Genomic_DNA"/>
</dbReference>
<accession>A0ACD1FSS0</accession>
<sequence length="825" mass="90762">MTKSILGKRSVPSLLSMTPNQSVWLTLSQSVARTYSAGSEIDWDAIHREHETRLKFLPLPPYSFDLKSYWLQYRGDCLITKRSPTHGLKSAWRSFEPTPTIQRIEKEELVAGGGTISFVSDLNDPILRAVVTGHLVRQVALCPSSVYADMALTAATYMWSRSEPHSVPAMEIQDMAVRQPLILEGRDELLAYITISKAAKSHSATVAISTRRYAGDDIGHEAIHAQCVVIFGDGNDLKAAAQKGEIHKLKRSMIYRLFSSFVKYSKPFQGMDEVWMDSDLFEAAAQIRFASIATNSKFTFSPIWLDSLIHLSGFILNVSEAIPEDTVYISHGWKSMRFATSISATGHYQAYVHMQESQASGNKDVMSGDVYILEQDGNRVIGLVTDVRFKAVKRRLLDVLLPSTRAALAIAKPEQKKSRTLEAADRPRTDETPFARLRACISDETGVPVNELTEKTNLAEIGLDSLLSFAVVAGLQQELQVEISRSALISSKTLGDLRPDLQATKSGDDGDEQVDQSSSEEGTGILTPTTSIAKEPTDLFQAFKSVIFVESEVDPRDVVISGTDFADLGIDSLLGLAILNAFQYQSGCRLPHSFFSDYPTFADAERYFHSRSSTSLPRFPLPVGISQDKVQSPAAVCQSVQLQGDSAYNGPALFLLPDGSSSAGPYAGIPALGSGRYSGLRVWGLNSPFVRCTQPFDVSLTSMAKVYVTEIVRLDPNGPYLLGGWSVGGILAFEAARLLRELNRVVQGLFLIDAPCPGTIPPLSHDTIQLLDRLGVITSKELQPQPRPQLQQQWRQPGREESIRAHFIGTIQALKTYIPLIEQRG</sequence>
<evidence type="ECO:0000313" key="1">
    <source>
        <dbReference type="EMBL" id="RAH39991.1"/>
    </source>
</evidence>
<keyword evidence="2" id="KW-1185">Reference proteome</keyword>
<name>A0ACD1FSS0_9EURO</name>
<reference evidence="1" key="1">
    <citation type="submission" date="2018-02" db="EMBL/GenBank/DDBJ databases">
        <title>The genomes of Aspergillus section Nigri reveals drivers in fungal speciation.</title>
        <authorList>
            <consortium name="DOE Joint Genome Institute"/>
            <person name="Vesth T.C."/>
            <person name="Nybo J."/>
            <person name="Theobald S."/>
            <person name="Brandl J."/>
            <person name="Frisvad J.C."/>
            <person name="Nielsen K.F."/>
            <person name="Lyhne E.K."/>
            <person name="Kogle M.E."/>
            <person name="Kuo A."/>
            <person name="Riley R."/>
            <person name="Clum A."/>
            <person name="Nolan M."/>
            <person name="Lipzen A."/>
            <person name="Salamov A."/>
            <person name="Henrissat B."/>
            <person name="Wiebenga A."/>
            <person name="De vries R.P."/>
            <person name="Grigoriev I.V."/>
            <person name="Mortensen U.H."/>
            <person name="Andersen M.R."/>
            <person name="Baker S.E."/>
        </authorList>
    </citation>
    <scope>NUCLEOTIDE SEQUENCE</scope>
    <source>
        <strain evidence="1">CBS 621.78</strain>
    </source>
</reference>
<dbReference type="Proteomes" id="UP000249057">
    <property type="component" value="Unassembled WGS sequence"/>
</dbReference>